<dbReference type="RefSeq" id="WP_142003351.1">
    <property type="nucleotide sequence ID" value="NZ_VFML01000002.1"/>
</dbReference>
<dbReference type="InterPro" id="IPR050039">
    <property type="entry name" value="MAB_1171c-like"/>
</dbReference>
<dbReference type="NCBIfam" id="NF042915">
    <property type="entry name" value="MAB_1171c_fam"/>
    <property type="match status" value="1"/>
</dbReference>
<proteinExistence type="predicted"/>
<gene>
    <name evidence="3" type="ORF">FB471_6227</name>
</gene>
<name>A0A542CTB8_AMYCI</name>
<keyword evidence="1" id="KW-0812">Transmembrane</keyword>
<feature type="transmembrane region" description="Helical" evidence="1">
    <location>
        <begin position="94"/>
        <end position="112"/>
    </location>
</feature>
<feature type="domain" description="DUF6545" evidence="2">
    <location>
        <begin position="228"/>
        <end position="363"/>
    </location>
</feature>
<protein>
    <recommendedName>
        <fullName evidence="2">DUF6545 domain-containing protein</fullName>
    </recommendedName>
</protein>
<keyword evidence="4" id="KW-1185">Reference proteome</keyword>
<comment type="caution">
    <text evidence="3">The sequence shown here is derived from an EMBL/GenBank/DDBJ whole genome shotgun (WGS) entry which is preliminary data.</text>
</comment>
<keyword evidence="1" id="KW-0472">Membrane</keyword>
<keyword evidence="1" id="KW-1133">Transmembrane helix</keyword>
<dbReference type="AlphaFoldDB" id="A0A542CTB8"/>
<evidence type="ECO:0000259" key="2">
    <source>
        <dbReference type="Pfam" id="PF20182"/>
    </source>
</evidence>
<dbReference type="Proteomes" id="UP000320876">
    <property type="component" value="Unassembled WGS sequence"/>
</dbReference>
<feature type="transmembrane region" description="Helical" evidence="1">
    <location>
        <begin position="132"/>
        <end position="155"/>
    </location>
</feature>
<reference evidence="3 4" key="1">
    <citation type="submission" date="2019-06" db="EMBL/GenBank/DDBJ databases">
        <title>Sequencing the genomes of 1000 actinobacteria strains.</title>
        <authorList>
            <person name="Klenk H.-P."/>
        </authorList>
    </citation>
    <scope>NUCLEOTIDE SEQUENCE [LARGE SCALE GENOMIC DNA]</scope>
    <source>
        <strain evidence="3 4">DSM 45679</strain>
    </source>
</reference>
<accession>A0A542CTB8</accession>
<evidence type="ECO:0000313" key="4">
    <source>
        <dbReference type="Proteomes" id="UP000320876"/>
    </source>
</evidence>
<dbReference type="EMBL" id="VFML01000002">
    <property type="protein sequence ID" value="TQI94076.1"/>
    <property type="molecule type" value="Genomic_DNA"/>
</dbReference>
<feature type="transmembrane region" description="Helical" evidence="1">
    <location>
        <begin position="167"/>
        <end position="189"/>
    </location>
</feature>
<evidence type="ECO:0000256" key="1">
    <source>
        <dbReference type="SAM" id="Phobius"/>
    </source>
</evidence>
<dbReference type="InterPro" id="IPR046675">
    <property type="entry name" value="DUF6545"/>
</dbReference>
<organism evidence="3 4">
    <name type="scientific">Amycolatopsis cihanbeyliensis</name>
    <dbReference type="NCBI Taxonomy" id="1128664"/>
    <lineage>
        <taxon>Bacteria</taxon>
        <taxon>Bacillati</taxon>
        <taxon>Actinomycetota</taxon>
        <taxon>Actinomycetes</taxon>
        <taxon>Pseudonocardiales</taxon>
        <taxon>Pseudonocardiaceae</taxon>
        <taxon>Amycolatopsis</taxon>
    </lineage>
</organism>
<sequence length="390" mass="43661">MFAWVEIAGFTCLWLVAVLRAPQAVRHPQQRALWLAVTLIAFTTTLHQEPVVDTLGRLIGDPTIVVVIKHTGDVVASSAMLHFILTAMGWRRHFPFLLLAAIGVGTALYWINFSRAPEGHAATPELDLPLSYWFMFFGFHFVSNSCVVAVCLRYWRQADRWPMRWGLLTFGIGTLFACLLWILFPLYLWTWVPGLLSAASLVTGIEEILQAAGVALPAVPGIRRAFTSRKNLWTLWPLWRDVTRSNPQIALVIPRFRLVNVLLRTRLVDLHLYRAVIEIRDAILILSEYITPALIDRARAYVAERRLPPAVANATVAACLISVATQASRHGSFPKQTDLRAAKMGGEDLSGEIDFLRQVSEARKSPTVKAFARENTLPPVGAGRQEQPQQ</sequence>
<dbReference type="Pfam" id="PF20182">
    <property type="entry name" value="DUF6545"/>
    <property type="match status" value="1"/>
</dbReference>
<evidence type="ECO:0000313" key="3">
    <source>
        <dbReference type="EMBL" id="TQI94076.1"/>
    </source>
</evidence>
<dbReference type="OrthoDB" id="3685619at2"/>